<evidence type="ECO:0000256" key="4">
    <source>
        <dbReference type="ARBA" id="ARBA00023163"/>
    </source>
</evidence>
<dbReference type="AlphaFoldDB" id="A0A1Y2CX65"/>
<sequence length="128" mass="14003">MEAELNKALDGIMHQLHQNMDYIVKTATMRPDSSSTSSVDVNVKDRHRVAQEHQKALGACSNIIHTAETLLGLTAALKQQLLLNDFATLNAGVNARATILQKGMDSDRDVVKGLQAELAEARRKAKLL</sequence>
<evidence type="ECO:0000256" key="2">
    <source>
        <dbReference type="ARBA" id="ARBA00005942"/>
    </source>
</evidence>
<evidence type="ECO:0000256" key="1">
    <source>
        <dbReference type="ARBA" id="ARBA00004123"/>
    </source>
</evidence>
<evidence type="ECO:0000256" key="3">
    <source>
        <dbReference type="ARBA" id="ARBA00023015"/>
    </source>
</evidence>
<proteinExistence type="inferred from homology"/>
<evidence type="ECO:0000313" key="7">
    <source>
        <dbReference type="Proteomes" id="UP000193642"/>
    </source>
</evidence>
<protein>
    <submittedName>
        <fullName evidence="6">Uncharacterized protein</fullName>
    </submittedName>
</protein>
<gene>
    <name evidence="6" type="ORF">BCR33DRAFT_712638</name>
</gene>
<dbReference type="Proteomes" id="UP000193642">
    <property type="component" value="Unassembled WGS sequence"/>
</dbReference>
<organism evidence="6 7">
    <name type="scientific">Rhizoclosmatium globosum</name>
    <dbReference type="NCBI Taxonomy" id="329046"/>
    <lineage>
        <taxon>Eukaryota</taxon>
        <taxon>Fungi</taxon>
        <taxon>Fungi incertae sedis</taxon>
        <taxon>Chytridiomycota</taxon>
        <taxon>Chytridiomycota incertae sedis</taxon>
        <taxon>Chytridiomycetes</taxon>
        <taxon>Chytridiales</taxon>
        <taxon>Chytriomycetaceae</taxon>
        <taxon>Rhizoclosmatium</taxon>
    </lineage>
</organism>
<comment type="subcellular location">
    <subcellularLocation>
        <location evidence="1">Nucleus</location>
    </subcellularLocation>
</comment>
<comment type="caution">
    <text evidence="6">The sequence shown here is derived from an EMBL/GenBank/DDBJ whole genome shotgun (WGS) entry which is preliminary data.</text>
</comment>
<accession>A0A1Y2CX65</accession>
<evidence type="ECO:0000313" key="6">
    <source>
        <dbReference type="EMBL" id="ORY51610.1"/>
    </source>
</evidence>
<keyword evidence="3" id="KW-0805">Transcription regulation</keyword>
<dbReference type="GO" id="GO:0006357">
    <property type="term" value="P:regulation of transcription by RNA polymerase II"/>
    <property type="evidence" value="ECO:0007669"/>
    <property type="project" value="InterPro"/>
</dbReference>
<keyword evidence="4" id="KW-0804">Transcription</keyword>
<dbReference type="STRING" id="329046.A0A1Y2CX65"/>
<keyword evidence="5" id="KW-0539">Nucleus</keyword>
<dbReference type="GO" id="GO:0003712">
    <property type="term" value="F:transcription coregulator activity"/>
    <property type="evidence" value="ECO:0007669"/>
    <property type="project" value="InterPro"/>
</dbReference>
<dbReference type="Pfam" id="PF06179">
    <property type="entry name" value="Med22"/>
    <property type="match status" value="1"/>
</dbReference>
<name>A0A1Y2CX65_9FUNG</name>
<dbReference type="GO" id="GO:0016592">
    <property type="term" value="C:mediator complex"/>
    <property type="evidence" value="ECO:0007669"/>
    <property type="project" value="InterPro"/>
</dbReference>
<dbReference type="OrthoDB" id="203279at2759"/>
<dbReference type="EMBL" id="MCGO01000005">
    <property type="protein sequence ID" value="ORY51610.1"/>
    <property type="molecule type" value="Genomic_DNA"/>
</dbReference>
<reference evidence="6 7" key="1">
    <citation type="submission" date="2016-07" db="EMBL/GenBank/DDBJ databases">
        <title>Pervasive Adenine N6-methylation of Active Genes in Fungi.</title>
        <authorList>
            <consortium name="DOE Joint Genome Institute"/>
            <person name="Mondo S.J."/>
            <person name="Dannebaum R.O."/>
            <person name="Kuo R.C."/>
            <person name="Labutti K."/>
            <person name="Haridas S."/>
            <person name="Kuo A."/>
            <person name="Salamov A."/>
            <person name="Ahrendt S.R."/>
            <person name="Lipzen A."/>
            <person name="Sullivan W."/>
            <person name="Andreopoulos W.B."/>
            <person name="Clum A."/>
            <person name="Lindquist E."/>
            <person name="Daum C."/>
            <person name="Ramamoorthy G.K."/>
            <person name="Gryganskyi A."/>
            <person name="Culley D."/>
            <person name="Magnuson J.K."/>
            <person name="James T.Y."/>
            <person name="O'Malley M.A."/>
            <person name="Stajich J.E."/>
            <person name="Spatafora J.W."/>
            <person name="Visel A."/>
            <person name="Grigoriev I.V."/>
        </authorList>
    </citation>
    <scope>NUCLEOTIDE SEQUENCE [LARGE SCALE GENOMIC DNA]</scope>
    <source>
        <strain evidence="6 7">JEL800</strain>
    </source>
</reference>
<keyword evidence="7" id="KW-1185">Reference proteome</keyword>
<evidence type="ECO:0000256" key="5">
    <source>
        <dbReference type="ARBA" id="ARBA00023242"/>
    </source>
</evidence>
<dbReference type="InterPro" id="IPR009332">
    <property type="entry name" value="Med22"/>
</dbReference>
<comment type="similarity">
    <text evidence="2">Belongs to the Mediator complex subunit 22 family.</text>
</comment>